<dbReference type="RefSeq" id="WP_083146759.1">
    <property type="nucleotide sequence ID" value="NZ_MVID01000042.1"/>
</dbReference>
<keyword evidence="2" id="KW-1185">Reference proteome</keyword>
<protein>
    <recommendedName>
        <fullName evidence="3">Mitomycin antibiotics/polyketide fumonisin biosynthesis protein</fullName>
    </recommendedName>
</protein>
<dbReference type="AlphaFoldDB" id="A0A375YGP9"/>
<dbReference type="Proteomes" id="UP000252008">
    <property type="component" value="Unassembled WGS sequence"/>
</dbReference>
<dbReference type="GO" id="GO:0016706">
    <property type="term" value="F:2-oxoglutarate-dependent dioxygenase activity"/>
    <property type="evidence" value="ECO:0007669"/>
    <property type="project" value="UniProtKB-ARBA"/>
</dbReference>
<accession>A0A375YGP9</accession>
<evidence type="ECO:0000313" key="2">
    <source>
        <dbReference type="Proteomes" id="UP000252008"/>
    </source>
</evidence>
<reference evidence="1 2" key="1">
    <citation type="submission" date="2018-05" db="EMBL/GenBank/DDBJ databases">
        <authorList>
            <consortium name="IHU Genomes"/>
        </authorList>
    </citation>
    <scope>NUCLEOTIDE SEQUENCE [LARGE SCALE GENOMIC DNA]</scope>
    <source>
        <strain evidence="1 2">P7335</strain>
    </source>
</reference>
<evidence type="ECO:0008006" key="3">
    <source>
        <dbReference type="Google" id="ProtNLM"/>
    </source>
</evidence>
<dbReference type="InterPro" id="IPR008775">
    <property type="entry name" value="Phytyl_CoA_dOase-like"/>
</dbReference>
<name>A0A375YGP9_MYCPF</name>
<dbReference type="EMBL" id="UEGS01000001">
    <property type="protein sequence ID" value="SRX80219.1"/>
    <property type="molecule type" value="Genomic_DNA"/>
</dbReference>
<dbReference type="Pfam" id="PF05721">
    <property type="entry name" value="PhyH"/>
    <property type="match status" value="1"/>
</dbReference>
<gene>
    <name evidence="1" type="ORF">MPP7335_01959</name>
</gene>
<proteinExistence type="predicted"/>
<sequence length="240" mass="25397">MVDAFVADGFVRIPAAVPRGVADAARALLWARLHRDRGLDPDDPGSWTQPVVWTADMTGEGPFGELCRSPALTAALDDVCGAGAWVPRGALGNIPVRFPVSPPAEDRGWHLDLNTQRPDGTWTVSARPHTVLLLTLLSDVGADDAPTRIRVGSHRDAAAALGDRGLDAVGAAELVEPASRQRPVAHATGAAGDMYVVHPLTVHAADEHRGATPRFMAQAPVLLRDPRRIHEAASGVTPSR</sequence>
<organism evidence="1 2">
    <name type="scientific">Mycolicibacterium parafortuitum</name>
    <name type="common">Mycobacterium parafortuitum</name>
    <dbReference type="NCBI Taxonomy" id="39692"/>
    <lineage>
        <taxon>Bacteria</taxon>
        <taxon>Bacillati</taxon>
        <taxon>Actinomycetota</taxon>
        <taxon>Actinomycetes</taxon>
        <taxon>Mycobacteriales</taxon>
        <taxon>Mycobacteriaceae</taxon>
        <taxon>Mycolicibacterium</taxon>
    </lineage>
</organism>
<dbReference type="Gene3D" id="2.60.120.620">
    <property type="entry name" value="q2cbj1_9rhob like domain"/>
    <property type="match status" value="1"/>
</dbReference>
<dbReference type="STRING" id="39692.BST38_27850"/>
<evidence type="ECO:0000313" key="1">
    <source>
        <dbReference type="EMBL" id="SRX80219.1"/>
    </source>
</evidence>
<dbReference type="SUPFAM" id="SSF51197">
    <property type="entry name" value="Clavaminate synthase-like"/>
    <property type="match status" value="1"/>
</dbReference>